<keyword evidence="8" id="KW-1185">Reference proteome</keyword>
<dbReference type="GO" id="GO:0042421">
    <property type="term" value="P:norepinephrine biosynthetic process"/>
    <property type="evidence" value="ECO:0007669"/>
    <property type="project" value="TreeGrafter"/>
</dbReference>
<protein>
    <submittedName>
        <fullName evidence="7">MOXD1 like protein 2</fullName>
    </submittedName>
</protein>
<dbReference type="FunFam" id="2.60.120.230:FF:000001">
    <property type="entry name" value="Monooxygenase, DBH-like 1"/>
    <property type="match status" value="1"/>
</dbReference>
<feature type="compositionally biased region" description="Polar residues" evidence="4">
    <location>
        <begin position="593"/>
        <end position="606"/>
    </location>
</feature>
<dbReference type="GO" id="GO:0030667">
    <property type="term" value="C:secretory granule membrane"/>
    <property type="evidence" value="ECO:0007669"/>
    <property type="project" value="TreeGrafter"/>
</dbReference>
<feature type="domain" description="Copper type II ascorbate-dependent monooxygenase C-terminal" evidence="6">
    <location>
        <begin position="309"/>
        <end position="453"/>
    </location>
</feature>
<dbReference type="AlphaFoldDB" id="A0A151X7H3"/>
<feature type="domain" description="Copper type II ascorbate-dependent monooxygenase N-terminal" evidence="5">
    <location>
        <begin position="165"/>
        <end position="287"/>
    </location>
</feature>
<dbReference type="STRING" id="64791.A0A151X7H3"/>
<dbReference type="GO" id="GO:0006589">
    <property type="term" value="P:octopamine biosynthetic process"/>
    <property type="evidence" value="ECO:0007669"/>
    <property type="project" value="TreeGrafter"/>
</dbReference>
<evidence type="ECO:0000256" key="4">
    <source>
        <dbReference type="SAM" id="MobiDB-lite"/>
    </source>
</evidence>
<dbReference type="Gene3D" id="2.60.120.310">
    <property type="entry name" value="Copper type II, ascorbate-dependent monooxygenase, N-terminal domain"/>
    <property type="match status" value="1"/>
</dbReference>
<evidence type="ECO:0000259" key="5">
    <source>
        <dbReference type="Pfam" id="PF01082"/>
    </source>
</evidence>
<comment type="similarity">
    <text evidence="1">Belongs to the copper type II ascorbate-dependent monooxygenase family.</text>
</comment>
<dbReference type="PRINTS" id="PR00767">
    <property type="entry name" value="DBMONOXGNASE"/>
</dbReference>
<dbReference type="GO" id="GO:0004500">
    <property type="term" value="F:dopamine beta-monooxygenase activity"/>
    <property type="evidence" value="ECO:0007669"/>
    <property type="project" value="InterPro"/>
</dbReference>
<organism evidence="7 8">
    <name type="scientific">Mycetomoellerius zeteki</name>
    <dbReference type="NCBI Taxonomy" id="64791"/>
    <lineage>
        <taxon>Eukaryota</taxon>
        <taxon>Metazoa</taxon>
        <taxon>Ecdysozoa</taxon>
        <taxon>Arthropoda</taxon>
        <taxon>Hexapoda</taxon>
        <taxon>Insecta</taxon>
        <taxon>Pterygota</taxon>
        <taxon>Neoptera</taxon>
        <taxon>Endopterygota</taxon>
        <taxon>Hymenoptera</taxon>
        <taxon>Apocrita</taxon>
        <taxon>Aculeata</taxon>
        <taxon>Formicoidea</taxon>
        <taxon>Formicidae</taxon>
        <taxon>Myrmicinae</taxon>
        <taxon>Mycetomoellerius</taxon>
    </lineage>
</organism>
<dbReference type="GO" id="GO:0005615">
    <property type="term" value="C:extracellular space"/>
    <property type="evidence" value="ECO:0007669"/>
    <property type="project" value="TreeGrafter"/>
</dbReference>
<evidence type="ECO:0000313" key="8">
    <source>
        <dbReference type="Proteomes" id="UP000075809"/>
    </source>
</evidence>
<dbReference type="GO" id="GO:0042420">
    <property type="term" value="P:dopamine catabolic process"/>
    <property type="evidence" value="ECO:0007669"/>
    <property type="project" value="TreeGrafter"/>
</dbReference>
<dbReference type="InterPro" id="IPR036939">
    <property type="entry name" value="Cu2_ascorb_mOase_N_sf"/>
</dbReference>
<dbReference type="Pfam" id="PF03712">
    <property type="entry name" value="Cu2_monoox_C"/>
    <property type="match status" value="1"/>
</dbReference>
<evidence type="ECO:0000259" key="6">
    <source>
        <dbReference type="Pfam" id="PF03712"/>
    </source>
</evidence>
<accession>A0A151X7H3</accession>
<dbReference type="EMBL" id="KQ982450">
    <property type="protein sequence ID" value="KYQ56248.1"/>
    <property type="molecule type" value="Genomic_DNA"/>
</dbReference>
<proteinExistence type="inferred from homology"/>
<dbReference type="Gene3D" id="2.60.120.230">
    <property type="match status" value="1"/>
</dbReference>
<dbReference type="GO" id="GO:0005507">
    <property type="term" value="F:copper ion binding"/>
    <property type="evidence" value="ECO:0007669"/>
    <property type="project" value="InterPro"/>
</dbReference>
<evidence type="ECO:0000256" key="2">
    <source>
        <dbReference type="ARBA" id="ARBA00023157"/>
    </source>
</evidence>
<keyword evidence="2" id="KW-1015">Disulfide bond</keyword>
<dbReference type="InterPro" id="IPR008977">
    <property type="entry name" value="PHM/PNGase_F_dom_sf"/>
</dbReference>
<name>A0A151X7H3_9HYME</name>
<dbReference type="InterPro" id="IPR028460">
    <property type="entry name" value="Tbh/DBH"/>
</dbReference>
<dbReference type="Pfam" id="PF01082">
    <property type="entry name" value="Cu2_monooxygen"/>
    <property type="match status" value="1"/>
</dbReference>
<dbReference type="Proteomes" id="UP000075809">
    <property type="component" value="Unassembled WGS sequence"/>
</dbReference>
<sequence>MAPDCLKQFGNKRRCANDYTSAKLTDVGFRLFKEERNDTMQVVWQYHVEEPVSAAGILPDHGAVRGSRPLYLVQRDAQPRRSSRNQETDPPLKIWDILNKQRRRVVDYEVGAIAENRTMLIPPSAPALFIVYIETGIGPPLRITLVGPRKSARSFAGRADKRPGNVRLPMGQDTLLWCRVLRMPSINQKHHVVKYEPVIQPGSHEYLHHMTLYECRGDQAELESAAETTGGVCYVPDKPTFQCNTIAATWSLGSEGFNYPPEAGYALNPYAGPRYYMLETHYTNPQLDAFISDSSGLRLLYTDRLRLHDAGILSVGIDPNWRHIIPPGQPEVVSEGHCIADCTGQTIPNSGINMFAVIMHTHQLGRKVRLRQIRASEELPPIAADTNYDPNYQEYRRLQRPVKVYPGDHLVTECTYSSESRTAITLGGLGTREETCLVSVLYYPRIELSLCYSLPSLPTVLHSLGIQKLIQASSPVMIQEPPNLKGMTLEERLVSYDWETNFQSFQEATRSGTFKPLCGSSKGALPGTENLEVHYPRILRPYEEASVPCAKKPLRNKLSMLLSEDGDIGAPVDPDSDESNAVERGQLVRSKVSRSSDAGPTAGSSCGRTVSAAVILAAVTVVAGAAFR</sequence>
<dbReference type="SUPFAM" id="SSF49742">
    <property type="entry name" value="PHM/PNGase F"/>
    <property type="match status" value="2"/>
</dbReference>
<evidence type="ECO:0000256" key="1">
    <source>
        <dbReference type="ARBA" id="ARBA00010676"/>
    </source>
</evidence>
<gene>
    <name evidence="7" type="ORF">ALC60_04862</name>
</gene>
<dbReference type="InterPro" id="IPR014784">
    <property type="entry name" value="Cu2_ascorb_mOase-like_C"/>
</dbReference>
<dbReference type="InterPro" id="IPR000323">
    <property type="entry name" value="Cu2_ascorb_mOase_N"/>
</dbReference>
<dbReference type="PANTHER" id="PTHR10157:SF40">
    <property type="entry name" value="MOXD1 HOMOLOG 2"/>
    <property type="match status" value="1"/>
</dbReference>
<dbReference type="InterPro" id="IPR000945">
    <property type="entry name" value="DBH-like"/>
</dbReference>
<evidence type="ECO:0000313" key="7">
    <source>
        <dbReference type="EMBL" id="KYQ56248.1"/>
    </source>
</evidence>
<keyword evidence="3" id="KW-0325">Glycoprotein</keyword>
<reference evidence="7 8" key="1">
    <citation type="submission" date="2015-09" db="EMBL/GenBank/DDBJ databases">
        <title>Trachymyrmex zeteki WGS genome.</title>
        <authorList>
            <person name="Nygaard S."/>
            <person name="Hu H."/>
            <person name="Boomsma J."/>
            <person name="Zhang G."/>
        </authorList>
    </citation>
    <scope>NUCLEOTIDE SEQUENCE [LARGE SCALE GENOMIC DNA]</scope>
    <source>
        <strain evidence="7">Tzet28-1</strain>
        <tissue evidence="7">Whole body</tissue>
    </source>
</reference>
<dbReference type="PANTHER" id="PTHR10157">
    <property type="entry name" value="DOPAMINE BETA HYDROXYLASE RELATED"/>
    <property type="match status" value="1"/>
</dbReference>
<feature type="region of interest" description="Disordered" evidence="4">
    <location>
        <begin position="586"/>
        <end position="606"/>
    </location>
</feature>
<dbReference type="InterPro" id="IPR024548">
    <property type="entry name" value="Cu2_monoox_C"/>
</dbReference>
<evidence type="ECO:0000256" key="3">
    <source>
        <dbReference type="ARBA" id="ARBA00023180"/>
    </source>
</evidence>